<gene>
    <name evidence="2" type="ORF">IPJ48_11280</name>
</gene>
<dbReference type="NCBIfam" id="TIGR02610">
    <property type="entry name" value="PHA_gran_rgn"/>
    <property type="match status" value="1"/>
</dbReference>
<proteinExistence type="predicted"/>
<reference evidence="2" key="1">
    <citation type="submission" date="2020-10" db="EMBL/GenBank/DDBJ databases">
        <title>Connecting structure to function with the recovery of over 1000 high-quality activated sludge metagenome-assembled genomes encoding full-length rRNA genes using long-read sequencing.</title>
        <authorList>
            <person name="Singleton C.M."/>
            <person name="Petriglieri F."/>
            <person name="Kristensen J.M."/>
            <person name="Kirkegaard R.H."/>
            <person name="Michaelsen T.Y."/>
            <person name="Andersen M.H."/>
            <person name="Karst S.M."/>
            <person name="Dueholm M.S."/>
            <person name="Nielsen P.H."/>
            <person name="Albertsen M."/>
        </authorList>
    </citation>
    <scope>NUCLEOTIDE SEQUENCE</scope>
    <source>
        <strain evidence="2">EsbW_18-Q3-R4-48_MAXAC.044</strain>
    </source>
</reference>
<dbReference type="EMBL" id="JADJNC010000016">
    <property type="protein sequence ID" value="MBK7423626.1"/>
    <property type="molecule type" value="Genomic_DNA"/>
</dbReference>
<protein>
    <submittedName>
        <fullName evidence="2">Polyhydroxyalkanoic acid system family protein</fullName>
    </submittedName>
</protein>
<organism evidence="2 3">
    <name type="scientific">Candidatus Propionivibrio dominans</name>
    <dbReference type="NCBI Taxonomy" id="2954373"/>
    <lineage>
        <taxon>Bacteria</taxon>
        <taxon>Pseudomonadati</taxon>
        <taxon>Pseudomonadota</taxon>
        <taxon>Betaproteobacteria</taxon>
        <taxon>Rhodocyclales</taxon>
        <taxon>Rhodocyclaceae</taxon>
        <taxon>Propionivibrio</taxon>
    </lineage>
</organism>
<evidence type="ECO:0000313" key="3">
    <source>
        <dbReference type="Proteomes" id="UP000886602"/>
    </source>
</evidence>
<sequence length="92" mass="10477">MAEISIRRKHGKTHSDARAAAEHMASELKEEFDLNYAWDGDVLRFKRSGLSGELALDAKEVALHIRLGFLLSALKPSIEREVHKFFDENFHA</sequence>
<dbReference type="AlphaFoldDB" id="A0A9D7FKQ1"/>
<dbReference type="Proteomes" id="UP000886602">
    <property type="component" value="Unassembled WGS sequence"/>
</dbReference>
<dbReference type="Pfam" id="PF09650">
    <property type="entry name" value="PHA_gran_rgn"/>
    <property type="match status" value="1"/>
</dbReference>
<name>A0A9D7FKQ1_9RHOO</name>
<accession>A0A9D7FKQ1</accession>
<evidence type="ECO:0000313" key="2">
    <source>
        <dbReference type="EMBL" id="MBK7423626.1"/>
    </source>
</evidence>
<feature type="region of interest" description="Disordered" evidence="1">
    <location>
        <begin position="1"/>
        <end position="20"/>
    </location>
</feature>
<evidence type="ECO:0000256" key="1">
    <source>
        <dbReference type="SAM" id="MobiDB-lite"/>
    </source>
</evidence>
<comment type="caution">
    <text evidence="2">The sequence shown here is derived from an EMBL/GenBank/DDBJ whole genome shotgun (WGS) entry which is preliminary data.</text>
</comment>
<dbReference type="InterPro" id="IPR013433">
    <property type="entry name" value="PHA_gran_rgn"/>
</dbReference>